<accession>A0A915E2M5</accession>
<protein>
    <submittedName>
        <fullName evidence="2">Uncharacterized protein</fullName>
    </submittedName>
</protein>
<organism evidence="1 2">
    <name type="scientific">Ditylenchus dipsaci</name>
    <dbReference type="NCBI Taxonomy" id="166011"/>
    <lineage>
        <taxon>Eukaryota</taxon>
        <taxon>Metazoa</taxon>
        <taxon>Ecdysozoa</taxon>
        <taxon>Nematoda</taxon>
        <taxon>Chromadorea</taxon>
        <taxon>Rhabditida</taxon>
        <taxon>Tylenchina</taxon>
        <taxon>Tylenchomorpha</taxon>
        <taxon>Sphaerularioidea</taxon>
        <taxon>Anguinidae</taxon>
        <taxon>Anguininae</taxon>
        <taxon>Ditylenchus</taxon>
    </lineage>
</organism>
<proteinExistence type="predicted"/>
<evidence type="ECO:0000313" key="2">
    <source>
        <dbReference type="WBParaSite" id="jg26041"/>
    </source>
</evidence>
<dbReference type="WBParaSite" id="jg26041">
    <property type="protein sequence ID" value="jg26041"/>
    <property type="gene ID" value="jg26041"/>
</dbReference>
<sequence>MTGTPGDCWGYPSTEATNHYIRGSPGDNQRISRALKLLSTTSPGSLQSPLAYIQ</sequence>
<reference evidence="2" key="1">
    <citation type="submission" date="2022-11" db="UniProtKB">
        <authorList>
            <consortium name="WormBaseParasite"/>
        </authorList>
    </citation>
    <scope>IDENTIFICATION</scope>
</reference>
<keyword evidence="1" id="KW-1185">Reference proteome</keyword>
<evidence type="ECO:0000313" key="1">
    <source>
        <dbReference type="Proteomes" id="UP000887574"/>
    </source>
</evidence>
<name>A0A915E2M5_9BILA</name>
<dbReference type="AlphaFoldDB" id="A0A915E2M5"/>
<dbReference type="Proteomes" id="UP000887574">
    <property type="component" value="Unplaced"/>
</dbReference>